<protein>
    <submittedName>
        <fullName evidence="1">Uncharacterized protein</fullName>
    </submittedName>
</protein>
<dbReference type="AlphaFoldDB" id="A0A5B7D1G0"/>
<name>A0A5B7D1G0_PORTR</name>
<dbReference type="EMBL" id="VSRR010000461">
    <property type="protein sequence ID" value="MPC15877.1"/>
    <property type="molecule type" value="Genomic_DNA"/>
</dbReference>
<evidence type="ECO:0000313" key="2">
    <source>
        <dbReference type="Proteomes" id="UP000324222"/>
    </source>
</evidence>
<gene>
    <name evidence="1" type="ORF">E2C01_008681</name>
</gene>
<proteinExistence type="predicted"/>
<dbReference type="Proteomes" id="UP000324222">
    <property type="component" value="Unassembled WGS sequence"/>
</dbReference>
<accession>A0A5B7D1G0</accession>
<keyword evidence="2" id="KW-1185">Reference proteome</keyword>
<sequence>MKHVNCTRDITVISAHVHLTHSLTYTSLTLHFSFTSLTYITLTTPTPVRRYANRLTQGKKR</sequence>
<evidence type="ECO:0000313" key="1">
    <source>
        <dbReference type="EMBL" id="MPC15877.1"/>
    </source>
</evidence>
<comment type="caution">
    <text evidence="1">The sequence shown here is derived from an EMBL/GenBank/DDBJ whole genome shotgun (WGS) entry which is preliminary data.</text>
</comment>
<reference evidence="1 2" key="1">
    <citation type="submission" date="2019-05" db="EMBL/GenBank/DDBJ databases">
        <title>Another draft genome of Portunus trituberculatus and its Hox gene families provides insights of decapod evolution.</title>
        <authorList>
            <person name="Jeong J.-H."/>
            <person name="Song I."/>
            <person name="Kim S."/>
            <person name="Choi T."/>
            <person name="Kim D."/>
            <person name="Ryu S."/>
            <person name="Kim W."/>
        </authorList>
    </citation>
    <scope>NUCLEOTIDE SEQUENCE [LARGE SCALE GENOMIC DNA]</scope>
    <source>
        <tissue evidence="1">Muscle</tissue>
    </source>
</reference>
<organism evidence="1 2">
    <name type="scientific">Portunus trituberculatus</name>
    <name type="common">Swimming crab</name>
    <name type="synonym">Neptunus trituberculatus</name>
    <dbReference type="NCBI Taxonomy" id="210409"/>
    <lineage>
        <taxon>Eukaryota</taxon>
        <taxon>Metazoa</taxon>
        <taxon>Ecdysozoa</taxon>
        <taxon>Arthropoda</taxon>
        <taxon>Crustacea</taxon>
        <taxon>Multicrustacea</taxon>
        <taxon>Malacostraca</taxon>
        <taxon>Eumalacostraca</taxon>
        <taxon>Eucarida</taxon>
        <taxon>Decapoda</taxon>
        <taxon>Pleocyemata</taxon>
        <taxon>Brachyura</taxon>
        <taxon>Eubrachyura</taxon>
        <taxon>Portunoidea</taxon>
        <taxon>Portunidae</taxon>
        <taxon>Portuninae</taxon>
        <taxon>Portunus</taxon>
    </lineage>
</organism>